<dbReference type="EC" id="1.14.11.33" evidence="24"/>
<evidence type="ECO:0000259" key="28">
    <source>
        <dbReference type="PROSITE" id="PS50835"/>
    </source>
</evidence>
<comment type="cofactor">
    <cofactor evidence="1">
        <name>Fe(2+)</name>
        <dbReference type="ChEBI" id="CHEBI:29033"/>
    </cofactor>
</comment>
<evidence type="ECO:0000256" key="9">
    <source>
        <dbReference type="ARBA" id="ARBA00022964"/>
    </source>
</evidence>
<dbReference type="InterPro" id="IPR037151">
    <property type="entry name" value="AlkB-like_sf"/>
</dbReference>
<evidence type="ECO:0000256" key="17">
    <source>
        <dbReference type="ARBA" id="ARBA00051010"/>
    </source>
</evidence>
<dbReference type="OrthoDB" id="545910at2759"/>
<gene>
    <name evidence="31" type="primary">alkbh3</name>
</gene>
<comment type="catalytic activity">
    <reaction evidence="20">
        <text>a methylated nucleobase within DNA + 2-oxoglutarate + O2 = a nucleobase within DNA + formaldehyde + succinate + CO2</text>
        <dbReference type="Rhea" id="RHEA:30299"/>
        <dbReference type="Rhea" id="RHEA-COMP:12192"/>
        <dbReference type="Rhea" id="RHEA-COMP:12193"/>
        <dbReference type="ChEBI" id="CHEBI:15379"/>
        <dbReference type="ChEBI" id="CHEBI:16526"/>
        <dbReference type="ChEBI" id="CHEBI:16810"/>
        <dbReference type="ChEBI" id="CHEBI:16842"/>
        <dbReference type="ChEBI" id="CHEBI:30031"/>
        <dbReference type="ChEBI" id="CHEBI:32875"/>
        <dbReference type="ChEBI" id="CHEBI:64428"/>
        <dbReference type="EC" id="1.14.11.33"/>
    </reaction>
    <physiologicalReaction direction="left-to-right" evidence="20">
        <dbReference type="Rhea" id="RHEA:30300"/>
    </physiologicalReaction>
</comment>
<evidence type="ECO:0000256" key="8">
    <source>
        <dbReference type="ARBA" id="ARBA00022843"/>
    </source>
</evidence>
<evidence type="ECO:0000256" key="7">
    <source>
        <dbReference type="ARBA" id="ARBA00022763"/>
    </source>
</evidence>
<dbReference type="RefSeq" id="XP_030622089.1">
    <property type="nucleotide sequence ID" value="XM_030766229.1"/>
</dbReference>
<evidence type="ECO:0000313" key="30">
    <source>
        <dbReference type="Proteomes" id="UP000504632"/>
    </source>
</evidence>
<evidence type="ECO:0000256" key="14">
    <source>
        <dbReference type="ARBA" id="ARBA00023242"/>
    </source>
</evidence>
<proteinExistence type="inferred from homology"/>
<evidence type="ECO:0000256" key="18">
    <source>
        <dbReference type="ARBA" id="ARBA00051165"/>
    </source>
</evidence>
<dbReference type="GO" id="GO:0006307">
    <property type="term" value="P:DNA alkylation repair"/>
    <property type="evidence" value="ECO:0007669"/>
    <property type="project" value="InterPro"/>
</dbReference>
<keyword evidence="30" id="KW-1185">Reference proteome</keyword>
<dbReference type="Pfam" id="PF13532">
    <property type="entry name" value="2OG-FeII_Oxy_2"/>
    <property type="match status" value="1"/>
</dbReference>
<dbReference type="InterPro" id="IPR032854">
    <property type="entry name" value="ALKBH3"/>
</dbReference>
<dbReference type="Gene3D" id="2.60.120.590">
    <property type="entry name" value="Alpha-ketoglutarate-dependent dioxygenase AlkB-like"/>
    <property type="match status" value="1"/>
</dbReference>
<dbReference type="Proteomes" id="UP000504632">
    <property type="component" value="Chromosome 2"/>
</dbReference>
<keyword evidence="15" id="KW-0379">Hydroxylation</keyword>
<keyword evidence="6" id="KW-0479">Metal-binding</keyword>
<keyword evidence="10" id="KW-0560">Oxidoreductase</keyword>
<dbReference type="InterPro" id="IPR027450">
    <property type="entry name" value="AlkB-like"/>
</dbReference>
<dbReference type="PROSITE" id="PS50835">
    <property type="entry name" value="IG_LIKE"/>
    <property type="match status" value="1"/>
</dbReference>
<keyword evidence="8" id="KW-0832">Ubl conjugation</keyword>
<keyword evidence="13" id="KW-0234">DNA repair</keyword>
<evidence type="ECO:0000256" key="24">
    <source>
        <dbReference type="ARBA" id="ARBA00066725"/>
    </source>
</evidence>
<comment type="similarity">
    <text evidence="4">Belongs to the alkB family.</text>
</comment>
<feature type="domain" description="Ig-like" evidence="28">
    <location>
        <begin position="145"/>
        <end position="222"/>
    </location>
</feature>
<protein>
    <recommendedName>
        <fullName evidence="25">Alpha-ketoglutarate-dependent dioxygenase alkB homolog 3</fullName>
        <ecNumber evidence="24">1.14.11.33</ecNumber>
        <ecNumber evidence="23">1.14.11.54</ecNumber>
    </recommendedName>
    <alternativeName>
        <fullName evidence="26">Alkylated DNA repair protein alkB homolog 3</fullName>
    </alternativeName>
</protein>
<evidence type="ECO:0000256" key="25">
    <source>
        <dbReference type="ARBA" id="ARBA00071421"/>
    </source>
</evidence>
<feature type="domain" description="Fe2OG dioxygenase" evidence="29">
    <location>
        <begin position="161"/>
        <end position="267"/>
    </location>
</feature>
<evidence type="ECO:0000256" key="19">
    <source>
        <dbReference type="ARBA" id="ARBA00052597"/>
    </source>
</evidence>
<evidence type="ECO:0000256" key="22">
    <source>
        <dbReference type="ARBA" id="ARBA00064884"/>
    </source>
</evidence>
<dbReference type="GO" id="GO:1990930">
    <property type="term" value="F:mRNA N1-methyladenosine dioxygenase activity"/>
    <property type="evidence" value="ECO:0007669"/>
    <property type="project" value="UniProtKB-EC"/>
</dbReference>
<keyword evidence="5" id="KW-0963">Cytoplasm</keyword>
<comment type="catalytic activity">
    <reaction evidence="17">
        <text>an N(1)-methyl-2'-deoxyadenosine in single-stranded DNA + 2-oxoglutarate + O2 = a 2'-deoxyadenosine in single-stranded DNA + formaldehyde + succinate + CO2 + H(+)</text>
        <dbReference type="Rhea" id="RHEA:70447"/>
        <dbReference type="Rhea" id="RHEA-COMP:17895"/>
        <dbReference type="Rhea" id="RHEA-COMP:17896"/>
        <dbReference type="ChEBI" id="CHEBI:15378"/>
        <dbReference type="ChEBI" id="CHEBI:15379"/>
        <dbReference type="ChEBI" id="CHEBI:16526"/>
        <dbReference type="ChEBI" id="CHEBI:16810"/>
        <dbReference type="ChEBI" id="CHEBI:16842"/>
        <dbReference type="ChEBI" id="CHEBI:30031"/>
        <dbReference type="ChEBI" id="CHEBI:90615"/>
        <dbReference type="ChEBI" id="CHEBI:139096"/>
    </reaction>
    <physiologicalReaction direction="left-to-right" evidence="17">
        <dbReference type="Rhea" id="RHEA:70448"/>
    </physiologicalReaction>
</comment>
<keyword evidence="12" id="KW-0558">Oxidation</keyword>
<evidence type="ECO:0000256" key="16">
    <source>
        <dbReference type="ARBA" id="ARBA00050870"/>
    </source>
</evidence>
<dbReference type="CTD" id="221120"/>
<name>A0A6J2UPU3_CHACN</name>
<evidence type="ECO:0000256" key="10">
    <source>
        <dbReference type="ARBA" id="ARBA00023002"/>
    </source>
</evidence>
<sequence>MGDKRQRARVQGTWAKPLPKLAGRTTGTNQAPGTWSSGPQTYEFQQPATAVREIPAEKVIDQPGDYEISHGPTGVSRLRFIPGFLQQEDADWMFSTLLTELPWSQKTNYGQMGEAYKEPRLTCWYGELPYTYSHSTLQPIPEWHPILTRLRVAIEQYTGHSFNSLLCNLYRDGKDSIAWHSDNEASLGPQPTIASLSLGDTRVFSLRKQPGPEENGDYTCVARLRIPLTHGTLLMMEGCTQDDWQHQVAKEYHDRGPRINLTFRTIFPEQ</sequence>
<keyword evidence="11" id="KW-0408">Iron</keyword>
<evidence type="ECO:0000256" key="26">
    <source>
        <dbReference type="ARBA" id="ARBA00077988"/>
    </source>
</evidence>
<comment type="function">
    <text evidence="21">Dioxygenase that mediates demethylation of DNA and RNA containing 1-methyladenosine (m1A). Repairs alkylated DNA containing 1-methyladenosine (m1A) and 3-methylcytosine (m3C) by oxidative demethylation. Has a strong preference for single-stranded DNA. Able to process alkylated m3C within double-stranded regions via its interaction with ASCC3, which promotes DNA unwinding to generate single-stranded substrate needed for ALKBH3. Can repair exocyclic 3,N4-ethenocytosine adducs in single-stranded DNA. Also acts on RNA. Demethylates N(1)-methyladenosine (m1A) RNA, an epigenetic internal modification of messenger RNAs (mRNAs) highly enriched within 5'-untranslated regions (UTRs) and in the vicinity of start codons. Requires molecular oxygen, alpha-ketoglutarate and iron.</text>
</comment>
<evidence type="ECO:0000256" key="4">
    <source>
        <dbReference type="ARBA" id="ARBA00007879"/>
    </source>
</evidence>
<dbReference type="GO" id="GO:0046872">
    <property type="term" value="F:metal ion binding"/>
    <property type="evidence" value="ECO:0007669"/>
    <property type="project" value="UniProtKB-KW"/>
</dbReference>
<comment type="subcellular location">
    <subcellularLocation>
        <location evidence="3">Cytoplasm</location>
    </subcellularLocation>
    <subcellularLocation>
        <location evidence="2">Nucleus</location>
    </subcellularLocation>
</comment>
<dbReference type="FunFam" id="2.60.120.590:FF:000003">
    <property type="entry name" value="alpha-ketoglutarate-dependent dioxygenase alkB homolog 3"/>
    <property type="match status" value="1"/>
</dbReference>
<dbReference type="GO" id="GO:0005654">
    <property type="term" value="C:nucleoplasm"/>
    <property type="evidence" value="ECO:0007669"/>
    <property type="project" value="TreeGrafter"/>
</dbReference>
<evidence type="ECO:0000256" key="2">
    <source>
        <dbReference type="ARBA" id="ARBA00004123"/>
    </source>
</evidence>
<evidence type="ECO:0000256" key="12">
    <source>
        <dbReference type="ARBA" id="ARBA00023097"/>
    </source>
</evidence>
<evidence type="ECO:0000256" key="20">
    <source>
        <dbReference type="ARBA" id="ARBA00053025"/>
    </source>
</evidence>
<evidence type="ECO:0000256" key="6">
    <source>
        <dbReference type="ARBA" id="ARBA00022723"/>
    </source>
</evidence>
<organism evidence="30 31">
    <name type="scientific">Chanos chanos</name>
    <name type="common">Milkfish</name>
    <name type="synonym">Mugil chanos</name>
    <dbReference type="NCBI Taxonomy" id="29144"/>
    <lineage>
        <taxon>Eukaryota</taxon>
        <taxon>Metazoa</taxon>
        <taxon>Chordata</taxon>
        <taxon>Craniata</taxon>
        <taxon>Vertebrata</taxon>
        <taxon>Euteleostomi</taxon>
        <taxon>Actinopterygii</taxon>
        <taxon>Neopterygii</taxon>
        <taxon>Teleostei</taxon>
        <taxon>Ostariophysi</taxon>
        <taxon>Gonorynchiformes</taxon>
        <taxon>Chanidae</taxon>
        <taxon>Chanos</taxon>
    </lineage>
</organism>
<evidence type="ECO:0000256" key="21">
    <source>
        <dbReference type="ARBA" id="ARBA00054625"/>
    </source>
</evidence>
<evidence type="ECO:0000256" key="27">
    <source>
        <dbReference type="SAM" id="MobiDB-lite"/>
    </source>
</evidence>
<evidence type="ECO:0000256" key="11">
    <source>
        <dbReference type="ARBA" id="ARBA00023004"/>
    </source>
</evidence>
<accession>A0A6J2UPU3</accession>
<dbReference type="FunCoup" id="A0A6J2UPU3">
    <property type="interactions" value="738"/>
</dbReference>
<dbReference type="InterPro" id="IPR005123">
    <property type="entry name" value="Oxoglu/Fe-dep_dioxygenase_dom"/>
</dbReference>
<evidence type="ECO:0000256" key="3">
    <source>
        <dbReference type="ARBA" id="ARBA00004496"/>
    </source>
</evidence>
<evidence type="ECO:0000259" key="29">
    <source>
        <dbReference type="PROSITE" id="PS51471"/>
    </source>
</evidence>
<evidence type="ECO:0000256" key="15">
    <source>
        <dbReference type="ARBA" id="ARBA00023278"/>
    </source>
</evidence>
<dbReference type="PANTHER" id="PTHR31212:SF4">
    <property type="entry name" value="ALPHA-KETOGLUTARATE-DEPENDENT DIOXYGENASE ALKB HOMOLOG 3"/>
    <property type="match status" value="1"/>
</dbReference>
<dbReference type="GO" id="GO:0005739">
    <property type="term" value="C:mitochondrion"/>
    <property type="evidence" value="ECO:0007669"/>
    <property type="project" value="TreeGrafter"/>
</dbReference>
<comment type="subunit">
    <text evidence="22">Interacts with the ASCC complex composed of ASCC1, ASCC2 and ASCC3. Interacts directly with ASCC3, and is thereby recruited to the ASCC complex. Interacts with OTUD4; the interaction is direct. Interacts with USP7 and USP9X.</text>
</comment>
<dbReference type="InterPro" id="IPR007110">
    <property type="entry name" value="Ig-like_dom"/>
</dbReference>
<dbReference type="SUPFAM" id="SSF51197">
    <property type="entry name" value="Clavaminate synthase-like"/>
    <property type="match status" value="1"/>
</dbReference>
<dbReference type="EC" id="1.14.11.54" evidence="23"/>
<dbReference type="PANTHER" id="PTHR31212">
    <property type="entry name" value="ALPHA-KETOGLUTARATE-DEPENDENT DIOXYGENASE ALKB HOMOLOG 3"/>
    <property type="match status" value="1"/>
</dbReference>
<comment type="catalytic activity">
    <reaction evidence="19">
        <text>a 3,N(4)-etheno-2'-deoxycytidine in single-stranded DNA + 2-oxoglutarate + O2 + H2O = a 2'-deoxycytidine in single-stranded DNA + glyoxal + succinate + CO2</text>
        <dbReference type="Rhea" id="RHEA:70471"/>
        <dbReference type="Rhea" id="RHEA-COMP:12846"/>
        <dbReference type="Rhea" id="RHEA-COMP:17906"/>
        <dbReference type="ChEBI" id="CHEBI:15377"/>
        <dbReference type="ChEBI" id="CHEBI:15379"/>
        <dbReference type="ChEBI" id="CHEBI:16526"/>
        <dbReference type="ChEBI" id="CHEBI:16810"/>
        <dbReference type="ChEBI" id="CHEBI:30031"/>
        <dbReference type="ChEBI" id="CHEBI:34779"/>
        <dbReference type="ChEBI" id="CHEBI:85452"/>
        <dbReference type="ChEBI" id="CHEBI:189585"/>
    </reaction>
    <physiologicalReaction direction="left-to-right" evidence="19">
        <dbReference type="Rhea" id="RHEA:70472"/>
    </physiologicalReaction>
</comment>
<evidence type="ECO:0000313" key="31">
    <source>
        <dbReference type="RefSeq" id="XP_030622089.1"/>
    </source>
</evidence>
<keyword evidence="9 31" id="KW-0223">Dioxygenase</keyword>
<feature type="region of interest" description="Disordered" evidence="27">
    <location>
        <begin position="1"/>
        <end position="40"/>
    </location>
</feature>
<feature type="compositionally biased region" description="Polar residues" evidence="27">
    <location>
        <begin position="25"/>
        <end position="40"/>
    </location>
</feature>
<dbReference type="InParanoid" id="A0A6J2UPU3"/>
<evidence type="ECO:0000256" key="23">
    <source>
        <dbReference type="ARBA" id="ARBA00066588"/>
    </source>
</evidence>
<reference evidence="31" key="1">
    <citation type="submission" date="2025-08" db="UniProtKB">
        <authorList>
            <consortium name="RefSeq"/>
        </authorList>
    </citation>
    <scope>IDENTIFICATION</scope>
</reference>
<comment type="catalytic activity">
    <reaction evidence="16">
        <text>an N(1)-methyladenosine in mRNA + 2-oxoglutarate + O2 = an adenosine in mRNA + formaldehyde + succinate + CO2</text>
        <dbReference type="Rhea" id="RHEA:49516"/>
        <dbReference type="Rhea" id="RHEA-COMP:12414"/>
        <dbReference type="Rhea" id="RHEA-COMP:12415"/>
        <dbReference type="ChEBI" id="CHEBI:15379"/>
        <dbReference type="ChEBI" id="CHEBI:16526"/>
        <dbReference type="ChEBI" id="CHEBI:16810"/>
        <dbReference type="ChEBI" id="CHEBI:16842"/>
        <dbReference type="ChEBI" id="CHEBI:30031"/>
        <dbReference type="ChEBI" id="CHEBI:74411"/>
        <dbReference type="ChEBI" id="CHEBI:74491"/>
        <dbReference type="EC" id="1.14.11.54"/>
    </reaction>
</comment>
<dbReference type="AlphaFoldDB" id="A0A6J2UPU3"/>
<keyword evidence="7" id="KW-0227">DNA damage</keyword>
<evidence type="ECO:0000256" key="13">
    <source>
        <dbReference type="ARBA" id="ARBA00023204"/>
    </source>
</evidence>
<evidence type="ECO:0000256" key="1">
    <source>
        <dbReference type="ARBA" id="ARBA00001954"/>
    </source>
</evidence>
<dbReference type="PROSITE" id="PS51471">
    <property type="entry name" value="FE2OG_OXY"/>
    <property type="match status" value="1"/>
</dbReference>
<evidence type="ECO:0000256" key="5">
    <source>
        <dbReference type="ARBA" id="ARBA00022490"/>
    </source>
</evidence>
<dbReference type="GeneID" id="115805596"/>
<keyword evidence="14" id="KW-0539">Nucleus</keyword>
<dbReference type="GO" id="GO:0035516">
    <property type="term" value="F:broad specificity oxidative DNA demethylase activity"/>
    <property type="evidence" value="ECO:0007669"/>
    <property type="project" value="UniProtKB-EC"/>
</dbReference>
<comment type="catalytic activity">
    <reaction evidence="18">
        <text>an N(3)-methyl-2'-deoxycytidine in single-stranded DNA + 2-oxoglutarate + O2 = a 2'-deoxycytidine in single-stranded DNA + formaldehyde + succinate + CO2 + H(+)</text>
        <dbReference type="Rhea" id="RHEA:70435"/>
        <dbReference type="Rhea" id="RHEA-COMP:12846"/>
        <dbReference type="Rhea" id="RHEA-COMP:17894"/>
        <dbReference type="ChEBI" id="CHEBI:15378"/>
        <dbReference type="ChEBI" id="CHEBI:15379"/>
        <dbReference type="ChEBI" id="CHEBI:16526"/>
        <dbReference type="ChEBI" id="CHEBI:16810"/>
        <dbReference type="ChEBI" id="CHEBI:16842"/>
        <dbReference type="ChEBI" id="CHEBI:30031"/>
        <dbReference type="ChEBI" id="CHEBI:85452"/>
        <dbReference type="ChEBI" id="CHEBI:139075"/>
    </reaction>
    <physiologicalReaction direction="left-to-right" evidence="18">
        <dbReference type="Rhea" id="RHEA:70436"/>
    </physiologicalReaction>
</comment>